<evidence type="ECO:0000256" key="6">
    <source>
        <dbReference type="SAM" id="Phobius"/>
    </source>
</evidence>
<dbReference type="EMBL" id="KE346335">
    <property type="protein sequence ID" value="EXC33231.1"/>
    <property type="molecule type" value="Genomic_DNA"/>
</dbReference>
<protein>
    <submittedName>
        <fullName evidence="7">Nitrate excretion transporter 1</fullName>
    </submittedName>
</protein>
<keyword evidence="8" id="KW-1185">Reference proteome</keyword>
<dbReference type="Pfam" id="PF00854">
    <property type="entry name" value="PTR2"/>
    <property type="match status" value="2"/>
</dbReference>
<evidence type="ECO:0000256" key="4">
    <source>
        <dbReference type="ARBA" id="ARBA00022989"/>
    </source>
</evidence>
<reference evidence="8" key="1">
    <citation type="submission" date="2013-01" db="EMBL/GenBank/DDBJ databases">
        <title>Draft Genome Sequence of a Mulberry Tree, Morus notabilis C.K. Schneid.</title>
        <authorList>
            <person name="He N."/>
            <person name="Zhao S."/>
        </authorList>
    </citation>
    <scope>NUCLEOTIDE SEQUENCE</scope>
</reference>
<evidence type="ECO:0000313" key="8">
    <source>
        <dbReference type="Proteomes" id="UP000030645"/>
    </source>
</evidence>
<name>W9SAJ9_9ROSA</name>
<evidence type="ECO:0000313" key="7">
    <source>
        <dbReference type="EMBL" id="EXC33231.1"/>
    </source>
</evidence>
<dbReference type="Proteomes" id="UP000030645">
    <property type="component" value="Unassembled WGS sequence"/>
</dbReference>
<evidence type="ECO:0000256" key="5">
    <source>
        <dbReference type="ARBA" id="ARBA00023136"/>
    </source>
</evidence>
<dbReference type="GO" id="GO:0016020">
    <property type="term" value="C:membrane"/>
    <property type="evidence" value="ECO:0007669"/>
    <property type="project" value="UniProtKB-SubCell"/>
</dbReference>
<feature type="transmembrane region" description="Helical" evidence="6">
    <location>
        <begin position="193"/>
        <end position="212"/>
    </location>
</feature>
<sequence length="496" mass="55036">MCCDELLNTFELILREKISLVSVGHRQVEWCSLIKLPKEILGNGDIVKERVVECVRPFVSGRNRQVDWCSPIKFLKEILGNGNIVKEGVVECGMILFALTAMLDSLRPAPCKNGLPSLCKSPSRTHYAVLYSGLALLSSGTGCTRFTLATVGANQFEKQDGRDIFFNWYFFIMYMSAVIASTAIVYVEDNISWELGFGICILVSLIGVAIFLSGKRFYLRDKPLGSPFLDFARVVVACFRKRKVLISSRSEDYYYGHDGNAKIVATIPAKNFRVLNRAALKTEGDLKPDGSVAKPWRLCTVQQVEDVKALIRILPLWSSSIFLSTPIAVQRSLTVLQALTMDRHLGSNFKIPAVNPPTPFQRIGVGHAMNVLSMAISALVKSKRLKVAHNYGSNLAPTLALWLFPQLVFVGVGEAFHFPGQVGFYYQEFPASLKSTATAMVSIVIAIAYYLSSALIDLVRRITGWLSDDINKGRLDSVYWALVVLGVLNFGYFLVC</sequence>
<keyword evidence="3 6" id="KW-0812">Transmembrane</keyword>
<comment type="subcellular location">
    <subcellularLocation>
        <location evidence="1">Membrane</location>
        <topology evidence="1">Multi-pass membrane protein</topology>
    </subcellularLocation>
</comment>
<feature type="transmembrane region" description="Helical" evidence="6">
    <location>
        <begin position="477"/>
        <end position="495"/>
    </location>
</feature>
<keyword evidence="4 6" id="KW-1133">Transmembrane helix</keyword>
<proteinExistence type="inferred from homology"/>
<dbReference type="GO" id="GO:0022857">
    <property type="term" value="F:transmembrane transporter activity"/>
    <property type="evidence" value="ECO:0007669"/>
    <property type="project" value="InterPro"/>
</dbReference>
<accession>W9SAJ9</accession>
<comment type="similarity">
    <text evidence="2">Belongs to the major facilitator superfamily. Proton-dependent oligopeptide transporter (POT/PTR) (TC 2.A.17) family.</text>
</comment>
<dbReference type="AlphaFoldDB" id="W9SAJ9"/>
<feature type="transmembrane region" description="Helical" evidence="6">
    <location>
        <begin position="436"/>
        <end position="456"/>
    </location>
</feature>
<gene>
    <name evidence="7" type="ORF">L484_011208</name>
</gene>
<feature type="transmembrane region" description="Helical" evidence="6">
    <location>
        <begin position="391"/>
        <end position="416"/>
    </location>
</feature>
<evidence type="ECO:0000256" key="2">
    <source>
        <dbReference type="ARBA" id="ARBA00005982"/>
    </source>
</evidence>
<evidence type="ECO:0000256" key="3">
    <source>
        <dbReference type="ARBA" id="ARBA00022692"/>
    </source>
</evidence>
<dbReference type="eggNOG" id="KOG1237">
    <property type="taxonomic scope" value="Eukaryota"/>
</dbReference>
<dbReference type="Gene3D" id="1.20.1250.20">
    <property type="entry name" value="MFS general substrate transporter like domains"/>
    <property type="match status" value="1"/>
</dbReference>
<keyword evidence="5 6" id="KW-0472">Membrane</keyword>
<dbReference type="SUPFAM" id="SSF103473">
    <property type="entry name" value="MFS general substrate transporter"/>
    <property type="match status" value="1"/>
</dbReference>
<feature type="transmembrane region" description="Helical" evidence="6">
    <location>
        <begin position="168"/>
        <end position="187"/>
    </location>
</feature>
<organism evidence="7 8">
    <name type="scientific">Morus notabilis</name>
    <dbReference type="NCBI Taxonomy" id="981085"/>
    <lineage>
        <taxon>Eukaryota</taxon>
        <taxon>Viridiplantae</taxon>
        <taxon>Streptophyta</taxon>
        <taxon>Embryophyta</taxon>
        <taxon>Tracheophyta</taxon>
        <taxon>Spermatophyta</taxon>
        <taxon>Magnoliopsida</taxon>
        <taxon>eudicotyledons</taxon>
        <taxon>Gunneridae</taxon>
        <taxon>Pentapetalae</taxon>
        <taxon>rosids</taxon>
        <taxon>fabids</taxon>
        <taxon>Rosales</taxon>
        <taxon>Moraceae</taxon>
        <taxon>Moreae</taxon>
        <taxon>Morus</taxon>
    </lineage>
</organism>
<dbReference type="InterPro" id="IPR036259">
    <property type="entry name" value="MFS_trans_sf"/>
</dbReference>
<dbReference type="PANTHER" id="PTHR11654">
    <property type="entry name" value="OLIGOPEPTIDE TRANSPORTER-RELATED"/>
    <property type="match status" value="1"/>
</dbReference>
<evidence type="ECO:0000256" key="1">
    <source>
        <dbReference type="ARBA" id="ARBA00004141"/>
    </source>
</evidence>
<dbReference type="InterPro" id="IPR000109">
    <property type="entry name" value="POT_fam"/>
</dbReference>